<protein>
    <recommendedName>
        <fullName evidence="3">Protein-glutamine gamma-glutamyltransferase-like C-terminal domain-containing protein</fullName>
    </recommendedName>
</protein>
<proteinExistence type="predicted"/>
<dbReference type="InterPro" id="IPR025403">
    <property type="entry name" value="TgpA-like_C"/>
</dbReference>
<feature type="region of interest" description="Disordered" evidence="1">
    <location>
        <begin position="213"/>
        <end position="234"/>
    </location>
</feature>
<keyword evidence="2" id="KW-0472">Membrane</keyword>
<keyword evidence="2" id="KW-0812">Transmembrane</keyword>
<accession>A0A919P1W3</accession>
<dbReference type="RefSeq" id="WP_239069866.1">
    <property type="nucleotide sequence ID" value="NZ_BONK01000002.1"/>
</dbReference>
<feature type="domain" description="Protein-glutamine gamma-glutamyltransferase-like C-terminal" evidence="3">
    <location>
        <begin position="142"/>
        <end position="212"/>
    </location>
</feature>
<reference evidence="4" key="1">
    <citation type="submission" date="2021-01" db="EMBL/GenBank/DDBJ databases">
        <title>Whole genome shotgun sequence of Cellulomonas chitinilytica NBRC 110799.</title>
        <authorList>
            <person name="Komaki H."/>
            <person name="Tamura T."/>
        </authorList>
    </citation>
    <scope>NUCLEOTIDE SEQUENCE</scope>
    <source>
        <strain evidence="4">NBRC 110799</strain>
    </source>
</reference>
<evidence type="ECO:0000256" key="1">
    <source>
        <dbReference type="SAM" id="MobiDB-lite"/>
    </source>
</evidence>
<name>A0A919P1W3_9CELL</name>
<evidence type="ECO:0000259" key="3">
    <source>
        <dbReference type="Pfam" id="PF13559"/>
    </source>
</evidence>
<sequence>MTHAVWAAHLGARTSGLRLEVPVEPDAATARRWAEQELADPVYHQSRSLLDRLLDWVLDLLDGIPAPVVSPGVSLAVVIGVVVLVAAVVLWAAGPIRRSRAAAGRDGRSVLGDDDQRTADQLRSAADAAASTGDWSLAVVERFRAVVRGLEERTVLDARLGRTAHEATVDASVRLPSLGAALGVGGRLFDDVAYGHVTATSDDDRALRDLDRRVRETRPVAPGDRSEQAVAAPR</sequence>
<dbReference type="EMBL" id="BONK01000002">
    <property type="protein sequence ID" value="GIG20146.1"/>
    <property type="molecule type" value="Genomic_DNA"/>
</dbReference>
<keyword evidence="5" id="KW-1185">Reference proteome</keyword>
<evidence type="ECO:0000313" key="5">
    <source>
        <dbReference type="Proteomes" id="UP000632740"/>
    </source>
</evidence>
<evidence type="ECO:0000313" key="4">
    <source>
        <dbReference type="EMBL" id="GIG20146.1"/>
    </source>
</evidence>
<organism evidence="4 5">
    <name type="scientific">Cellulomonas chitinilytica</name>
    <dbReference type="NCBI Taxonomy" id="398759"/>
    <lineage>
        <taxon>Bacteria</taxon>
        <taxon>Bacillati</taxon>
        <taxon>Actinomycetota</taxon>
        <taxon>Actinomycetes</taxon>
        <taxon>Micrococcales</taxon>
        <taxon>Cellulomonadaceae</taxon>
        <taxon>Cellulomonas</taxon>
    </lineage>
</organism>
<evidence type="ECO:0000256" key="2">
    <source>
        <dbReference type="SAM" id="Phobius"/>
    </source>
</evidence>
<feature type="transmembrane region" description="Helical" evidence="2">
    <location>
        <begin position="73"/>
        <end position="93"/>
    </location>
</feature>
<dbReference type="Proteomes" id="UP000632740">
    <property type="component" value="Unassembled WGS sequence"/>
</dbReference>
<gene>
    <name evidence="4" type="ORF">Cch01nite_08700</name>
</gene>
<keyword evidence="2" id="KW-1133">Transmembrane helix</keyword>
<dbReference type="AlphaFoldDB" id="A0A919P1W3"/>
<dbReference type="Pfam" id="PF13559">
    <property type="entry name" value="DUF4129"/>
    <property type="match status" value="1"/>
</dbReference>
<comment type="caution">
    <text evidence="4">The sequence shown here is derived from an EMBL/GenBank/DDBJ whole genome shotgun (WGS) entry which is preliminary data.</text>
</comment>